<feature type="domain" description="AB hydrolase-1" evidence="1">
    <location>
        <begin position="30"/>
        <end position="285"/>
    </location>
</feature>
<keyword evidence="3" id="KW-1185">Reference proteome</keyword>
<dbReference type="Proteomes" id="UP000470384">
    <property type="component" value="Unassembled WGS sequence"/>
</dbReference>
<evidence type="ECO:0000313" key="2">
    <source>
        <dbReference type="EMBL" id="NBG96367.1"/>
    </source>
</evidence>
<dbReference type="InterPro" id="IPR000073">
    <property type="entry name" value="AB_hydrolase_1"/>
</dbReference>
<dbReference type="Gene3D" id="3.40.50.1820">
    <property type="entry name" value="alpha/beta hydrolase"/>
    <property type="match status" value="1"/>
</dbReference>
<sequence length="310" mass="34441">MPHDPTHHLFQGTDACVSYWEWGSPDGQPILLIHATGFHARVWDETVARLPQHHRIIAVDMRGHGQSEKKGLLLDWSIPPKDIGELVTHLGLTNAIGVGHSMGAHCLSQVALAHPGMFERLLLIDPVMMDPARYSPDGKADPGDPAVHPVARRRNAWTGWQEMYDRFKDRHPYSLWKPEALEDYCRHGIRPAEEGEGYQLACPPVMEASVYLGSINGCLYGTLKPIDAPVTILRARGRAPGEEEVMDFSLSPTWDRLHEEFSNARDVSLPSLSHFIPMQAPALTAHFIQHPEATADEALKAQEADDTVSA</sequence>
<dbReference type="AlphaFoldDB" id="A0A845QD64"/>
<comment type="caution">
    <text evidence="2">The sequence shown here is derived from an EMBL/GenBank/DDBJ whole genome shotgun (WGS) entry which is preliminary data.</text>
</comment>
<evidence type="ECO:0000313" key="3">
    <source>
        <dbReference type="Proteomes" id="UP000470384"/>
    </source>
</evidence>
<keyword evidence="2" id="KW-0378">Hydrolase</keyword>
<dbReference type="EMBL" id="WXYQ01000007">
    <property type="protein sequence ID" value="NBG96367.1"/>
    <property type="molecule type" value="Genomic_DNA"/>
</dbReference>
<accession>A0A845QD64</accession>
<dbReference type="InterPro" id="IPR029058">
    <property type="entry name" value="AB_hydrolase_fold"/>
</dbReference>
<protein>
    <submittedName>
        <fullName evidence="2">Alpha/beta fold hydrolase</fullName>
    </submittedName>
</protein>
<dbReference type="RefSeq" id="WP_160588444.1">
    <property type="nucleotide sequence ID" value="NZ_BMHN01000001.1"/>
</dbReference>
<reference evidence="2 3" key="1">
    <citation type="journal article" date="2016" name="Int. J. Syst. Evol. Microbiol.">
        <title>Pyruvatibacter mobilis gen. nov., sp. nov., a marine bacterium from the culture broth of Picochlorum sp. 122.</title>
        <authorList>
            <person name="Wang G."/>
            <person name="Tang M."/>
            <person name="Wu H."/>
            <person name="Dai S."/>
            <person name="Li T."/>
            <person name="Chen C."/>
            <person name="He H."/>
            <person name="Fan J."/>
            <person name="Xiang W."/>
            <person name="Li X."/>
        </authorList>
    </citation>
    <scope>NUCLEOTIDE SEQUENCE [LARGE SCALE GENOMIC DNA]</scope>
    <source>
        <strain evidence="2 3">GYP-11</strain>
    </source>
</reference>
<dbReference type="PRINTS" id="PR00111">
    <property type="entry name" value="ABHYDROLASE"/>
</dbReference>
<gene>
    <name evidence="2" type="ORF">GTQ45_11540</name>
</gene>
<dbReference type="GO" id="GO:0016787">
    <property type="term" value="F:hydrolase activity"/>
    <property type="evidence" value="ECO:0007669"/>
    <property type="project" value="UniProtKB-KW"/>
</dbReference>
<name>A0A845QD64_9HYPH</name>
<dbReference type="PANTHER" id="PTHR43798">
    <property type="entry name" value="MONOACYLGLYCEROL LIPASE"/>
    <property type="match status" value="1"/>
</dbReference>
<dbReference type="GeneID" id="300655517"/>
<dbReference type="SUPFAM" id="SSF53474">
    <property type="entry name" value="alpha/beta-Hydrolases"/>
    <property type="match status" value="1"/>
</dbReference>
<proteinExistence type="predicted"/>
<organism evidence="2 3">
    <name type="scientific">Pyruvatibacter mobilis</name>
    <dbReference type="NCBI Taxonomy" id="1712261"/>
    <lineage>
        <taxon>Bacteria</taxon>
        <taxon>Pseudomonadati</taxon>
        <taxon>Pseudomonadota</taxon>
        <taxon>Alphaproteobacteria</taxon>
        <taxon>Hyphomicrobiales</taxon>
        <taxon>Parvibaculaceae</taxon>
        <taxon>Pyruvatibacter</taxon>
    </lineage>
</organism>
<evidence type="ECO:0000259" key="1">
    <source>
        <dbReference type="Pfam" id="PF12697"/>
    </source>
</evidence>
<dbReference type="OrthoDB" id="9804723at2"/>
<dbReference type="InterPro" id="IPR050266">
    <property type="entry name" value="AB_hydrolase_sf"/>
</dbReference>
<dbReference type="Pfam" id="PF12697">
    <property type="entry name" value="Abhydrolase_6"/>
    <property type="match status" value="1"/>
</dbReference>